<dbReference type="OrthoDB" id="6423093at2759"/>
<proteinExistence type="predicted"/>
<organism evidence="1 2">
    <name type="scientific">Stegodyphus mimosarum</name>
    <name type="common">African social velvet spider</name>
    <dbReference type="NCBI Taxonomy" id="407821"/>
    <lineage>
        <taxon>Eukaryota</taxon>
        <taxon>Metazoa</taxon>
        <taxon>Ecdysozoa</taxon>
        <taxon>Arthropoda</taxon>
        <taxon>Chelicerata</taxon>
        <taxon>Arachnida</taxon>
        <taxon>Araneae</taxon>
        <taxon>Araneomorphae</taxon>
        <taxon>Entelegynae</taxon>
        <taxon>Eresoidea</taxon>
        <taxon>Eresidae</taxon>
        <taxon>Stegodyphus</taxon>
    </lineage>
</organism>
<reference evidence="1 2" key="1">
    <citation type="submission" date="2013-11" db="EMBL/GenBank/DDBJ databases">
        <title>Genome sequencing of Stegodyphus mimosarum.</title>
        <authorList>
            <person name="Bechsgaard J."/>
        </authorList>
    </citation>
    <scope>NUCLEOTIDE SEQUENCE [LARGE SCALE GENOMIC DNA]</scope>
</reference>
<dbReference type="Proteomes" id="UP000054359">
    <property type="component" value="Unassembled WGS sequence"/>
</dbReference>
<protein>
    <submittedName>
        <fullName evidence="1">Uncharacterized protein</fullName>
    </submittedName>
</protein>
<evidence type="ECO:0000313" key="2">
    <source>
        <dbReference type="Proteomes" id="UP000054359"/>
    </source>
</evidence>
<dbReference type="EMBL" id="KK116846">
    <property type="protein sequence ID" value="KFM68914.1"/>
    <property type="molecule type" value="Genomic_DNA"/>
</dbReference>
<dbReference type="AlphaFoldDB" id="A0A087TUX5"/>
<dbReference type="Gene3D" id="2.60.120.200">
    <property type="match status" value="2"/>
</dbReference>
<evidence type="ECO:0000313" key="1">
    <source>
        <dbReference type="EMBL" id="KFM68914.1"/>
    </source>
</evidence>
<accession>A0A087TUX5</accession>
<dbReference type="STRING" id="407821.A0A087TUX5"/>
<sequence>MESFKGCISNFNFNGKFLDLAKGELQNVGQCFSTIEPGAYFAGDAYAIYDTKFDLGMKLDIQMEFKTTR</sequence>
<feature type="non-terminal residue" evidence="1">
    <location>
        <position position="69"/>
    </location>
</feature>
<name>A0A087TUX5_STEMI</name>
<keyword evidence="2" id="KW-1185">Reference proteome</keyword>
<gene>
    <name evidence="1" type="ORF">X975_12638</name>
</gene>